<dbReference type="EMBL" id="JAXCLA010000013">
    <property type="protein sequence ID" value="MDY0749034.1"/>
    <property type="molecule type" value="Genomic_DNA"/>
</dbReference>
<dbReference type="RefSeq" id="WP_320427001.1">
    <property type="nucleotide sequence ID" value="NZ_JAXCLA010000013.1"/>
</dbReference>
<evidence type="ECO:0000256" key="1">
    <source>
        <dbReference type="ARBA" id="ARBA00004167"/>
    </source>
</evidence>
<feature type="compositionally biased region" description="Low complexity" evidence="5">
    <location>
        <begin position="165"/>
        <end position="185"/>
    </location>
</feature>
<evidence type="ECO:0000256" key="2">
    <source>
        <dbReference type="ARBA" id="ARBA00022692"/>
    </source>
</evidence>
<organism evidence="8 9">
    <name type="scientific">Roseateles agri</name>
    <dbReference type="NCBI Taxonomy" id="3098619"/>
    <lineage>
        <taxon>Bacteria</taxon>
        <taxon>Pseudomonadati</taxon>
        <taxon>Pseudomonadota</taxon>
        <taxon>Betaproteobacteria</taxon>
        <taxon>Burkholderiales</taxon>
        <taxon>Sphaerotilaceae</taxon>
        <taxon>Roseateles</taxon>
    </lineage>
</organism>
<name>A0ABU5DSB8_9BURK</name>
<feature type="domain" description="TonB C-terminal" evidence="7">
    <location>
        <begin position="199"/>
        <end position="292"/>
    </location>
</feature>
<dbReference type="Gene3D" id="3.30.1150.10">
    <property type="match status" value="1"/>
</dbReference>
<gene>
    <name evidence="8" type="ORF">SNE35_31345</name>
</gene>
<feature type="region of interest" description="Disordered" evidence="5">
    <location>
        <begin position="108"/>
        <end position="134"/>
    </location>
</feature>
<dbReference type="InterPro" id="IPR006260">
    <property type="entry name" value="TonB/TolA_C"/>
</dbReference>
<dbReference type="Pfam" id="PF03544">
    <property type="entry name" value="TonB_C"/>
    <property type="match status" value="1"/>
</dbReference>
<dbReference type="PROSITE" id="PS52015">
    <property type="entry name" value="TONB_CTD"/>
    <property type="match status" value="1"/>
</dbReference>
<proteinExistence type="predicted"/>
<evidence type="ECO:0000313" key="9">
    <source>
        <dbReference type="Proteomes" id="UP001285263"/>
    </source>
</evidence>
<evidence type="ECO:0000259" key="7">
    <source>
        <dbReference type="PROSITE" id="PS52015"/>
    </source>
</evidence>
<evidence type="ECO:0000256" key="6">
    <source>
        <dbReference type="SAM" id="Phobius"/>
    </source>
</evidence>
<keyword evidence="9" id="KW-1185">Reference proteome</keyword>
<dbReference type="Proteomes" id="UP001285263">
    <property type="component" value="Unassembled WGS sequence"/>
</dbReference>
<dbReference type="InterPro" id="IPR037682">
    <property type="entry name" value="TonB_C"/>
</dbReference>
<dbReference type="NCBIfam" id="TIGR01352">
    <property type="entry name" value="tonB_Cterm"/>
    <property type="match status" value="1"/>
</dbReference>
<dbReference type="SUPFAM" id="SSF74653">
    <property type="entry name" value="TolA/TonB C-terminal domain"/>
    <property type="match status" value="1"/>
</dbReference>
<keyword evidence="3 6" id="KW-1133">Transmembrane helix</keyword>
<protein>
    <submittedName>
        <fullName evidence="8">Energy transducer TonB</fullName>
    </submittedName>
</protein>
<sequence length="292" mass="31545">MDEPRVDGLIRSFFELQRSNGQAVAHADEARRYAPCFRSVGFAMATWTMTACSARPSLRRLLAGASISAFLHLAVLAVLAYPGMLGRRSIAASARPILVELKMLAEKGVTETGEPSAPRPALPGREKARDIRASGTHRPLPFELRVANVDSSASDAPAPLEQSIDRAPPAESVAAAVADTARPSSDGASDPPSMTDESSWEARLIGHLGRFKHYPYLAQRTGQQDVVYATVVMDRLGRVLACEIARSRGFEALDREVHSLFARAFPLPAPPSEVPGDKIARTIPIKFLVRPS</sequence>
<accession>A0ABU5DSB8</accession>
<evidence type="ECO:0000256" key="3">
    <source>
        <dbReference type="ARBA" id="ARBA00022989"/>
    </source>
</evidence>
<reference evidence="8 9" key="1">
    <citation type="submission" date="2023-11" db="EMBL/GenBank/DDBJ databases">
        <title>Paucibacter sp. nov., isolated from fresh soil in Korea.</title>
        <authorList>
            <person name="Le N.T.T."/>
        </authorList>
    </citation>
    <scope>NUCLEOTIDE SEQUENCE [LARGE SCALE GENOMIC DNA]</scope>
    <source>
        <strain evidence="8 9">R3-3</strain>
    </source>
</reference>
<evidence type="ECO:0000256" key="5">
    <source>
        <dbReference type="SAM" id="MobiDB-lite"/>
    </source>
</evidence>
<keyword evidence="4 6" id="KW-0472">Membrane</keyword>
<comment type="subcellular location">
    <subcellularLocation>
        <location evidence="1">Membrane</location>
        <topology evidence="1">Single-pass membrane protein</topology>
    </subcellularLocation>
</comment>
<feature type="region of interest" description="Disordered" evidence="5">
    <location>
        <begin position="153"/>
        <end position="198"/>
    </location>
</feature>
<comment type="caution">
    <text evidence="8">The sequence shown here is derived from an EMBL/GenBank/DDBJ whole genome shotgun (WGS) entry which is preliminary data.</text>
</comment>
<feature type="transmembrane region" description="Helical" evidence="6">
    <location>
        <begin position="61"/>
        <end position="81"/>
    </location>
</feature>
<keyword evidence="2 6" id="KW-0812">Transmembrane</keyword>
<evidence type="ECO:0000256" key="4">
    <source>
        <dbReference type="ARBA" id="ARBA00023136"/>
    </source>
</evidence>
<evidence type="ECO:0000313" key="8">
    <source>
        <dbReference type="EMBL" id="MDY0749034.1"/>
    </source>
</evidence>